<feature type="compositionally biased region" description="Basic and acidic residues" evidence="1">
    <location>
        <begin position="129"/>
        <end position="141"/>
    </location>
</feature>
<evidence type="ECO:0000313" key="2">
    <source>
        <dbReference type="EMBL" id="CAI9273221.1"/>
    </source>
</evidence>
<proteinExistence type="predicted"/>
<feature type="compositionally biased region" description="Polar residues" evidence="1">
    <location>
        <begin position="393"/>
        <end position="410"/>
    </location>
</feature>
<feature type="compositionally biased region" description="Low complexity" evidence="1">
    <location>
        <begin position="723"/>
        <end position="752"/>
    </location>
</feature>
<feature type="compositionally biased region" description="Low complexity" evidence="1">
    <location>
        <begin position="533"/>
        <end position="544"/>
    </location>
</feature>
<feature type="region of interest" description="Disordered" evidence="1">
    <location>
        <begin position="687"/>
        <end position="783"/>
    </location>
</feature>
<gene>
    <name evidence="2" type="ORF">LSALG_LOCUS13383</name>
</gene>
<evidence type="ECO:0000313" key="3">
    <source>
        <dbReference type="Proteomes" id="UP001177003"/>
    </source>
</evidence>
<feature type="compositionally biased region" description="Basic and acidic residues" evidence="1">
    <location>
        <begin position="194"/>
        <end position="204"/>
    </location>
</feature>
<sequence>MARTPYSRPPSTFGQKGMNSPSLPLSQPAWEQEGSIESSKMASKRRSSVLDDIGSGGPVRRIRQKANLLSQGSPLSKNTSEFRQKLLLRNEADSKSFKAIEENGETSRSSLGYASVPTKSTQMATKILEQLERLSPKEKSPGSRLTRMSEKSPLSPQEKLDSSPKLMSSSEDNKKPESLFPDARESTTSQTQSKGKEKVEENGPKKFAVPRNVLSTMNGNSGVSIRDNGPAESTFKLPAEPPQKKRFQISAHEDYQEVVDDDTHSNGHVSTIPFGQNKKPETSAEVIQTPPVEKIPGTQKTDDAKSLPKTSFKSVDGSVVNKKVAFNLPASNNNAQPQPAAITDTVSPQKKATVFPTFGGTTKVTENVSPFLFSANEPSVFKPNATSDAKPLGSTSMFNSVNKESNQVQFPASKKDDNGNALINNKSESSPPLAPSSSSTSGVFSFGAKNTNITNGSISTPSTFAPSSPFSASSTNNLFSVSTTASLPSTTMSAASGVAPAPASPIFSFGSVITSTKSAEPPKETTAEPKSDTTTSPFGTPTTTTGGGNMFGFSSPAATNNQGFLFNGGTSGFQTSFGGTTAVQSSTSGGSLFGSSVPSFGLSSTVATSEIKSGSSTTTTTNVTPSFGLNSAWQPPKSSPPTTFSFGASSSSTSTSPSPFNNASTGSSLFSFSATNSAFPAQSTSVFGNSTPVFGSSPNNNDQMSMEDSTPTSSTVPFQFAGQTSQQPQNPFQTNQTPSQNNPFQLSGSAEFSGGGSFSLGSGGGDKSGRRILKVRNSKNRKK</sequence>
<feature type="region of interest" description="Disordered" evidence="1">
    <location>
        <begin position="515"/>
        <end position="554"/>
    </location>
</feature>
<reference evidence="2" key="1">
    <citation type="submission" date="2023-04" db="EMBL/GenBank/DDBJ databases">
        <authorList>
            <person name="Vijverberg K."/>
            <person name="Xiong W."/>
            <person name="Schranz E."/>
        </authorList>
    </citation>
    <scope>NUCLEOTIDE SEQUENCE</scope>
</reference>
<feature type="region of interest" description="Disordered" evidence="1">
    <location>
        <begin position="261"/>
        <end position="311"/>
    </location>
</feature>
<name>A0AA36DV23_LACSI</name>
<feature type="compositionally biased region" description="Low complexity" evidence="1">
    <location>
        <begin position="427"/>
        <end position="441"/>
    </location>
</feature>
<accession>A0AA36DV23</accession>
<feature type="compositionally biased region" description="Polar residues" evidence="1">
    <location>
        <begin position="106"/>
        <end position="124"/>
    </location>
</feature>
<dbReference type="GO" id="GO:0016973">
    <property type="term" value="P:poly(A)+ mRNA export from nucleus"/>
    <property type="evidence" value="ECO:0007669"/>
    <property type="project" value="TreeGrafter"/>
</dbReference>
<feature type="compositionally biased region" description="Polar residues" evidence="1">
    <location>
        <begin position="687"/>
        <end position="717"/>
    </location>
</feature>
<feature type="compositionally biased region" description="Gly residues" evidence="1">
    <location>
        <begin position="753"/>
        <end position="766"/>
    </location>
</feature>
<dbReference type="PANTHER" id="PTHR33416:SF20">
    <property type="entry name" value="NUCLEAR PORE COMPLEX PROTEIN NUP1"/>
    <property type="match status" value="1"/>
</dbReference>
<feature type="compositionally biased region" description="Basic and acidic residues" evidence="1">
    <location>
        <begin position="171"/>
        <end position="185"/>
    </location>
</feature>
<evidence type="ECO:0000256" key="1">
    <source>
        <dbReference type="SAM" id="MobiDB-lite"/>
    </source>
</evidence>
<keyword evidence="3" id="KW-1185">Reference proteome</keyword>
<feature type="region of interest" description="Disordered" evidence="1">
    <location>
        <begin position="1"/>
        <end position="243"/>
    </location>
</feature>
<protein>
    <recommendedName>
        <fullName evidence="4">Nuclear pore complex protein NUP1</fullName>
    </recommendedName>
</protein>
<organism evidence="2 3">
    <name type="scientific">Lactuca saligna</name>
    <name type="common">Willowleaf lettuce</name>
    <dbReference type="NCBI Taxonomy" id="75948"/>
    <lineage>
        <taxon>Eukaryota</taxon>
        <taxon>Viridiplantae</taxon>
        <taxon>Streptophyta</taxon>
        <taxon>Embryophyta</taxon>
        <taxon>Tracheophyta</taxon>
        <taxon>Spermatophyta</taxon>
        <taxon>Magnoliopsida</taxon>
        <taxon>eudicotyledons</taxon>
        <taxon>Gunneridae</taxon>
        <taxon>Pentapetalae</taxon>
        <taxon>asterids</taxon>
        <taxon>campanulids</taxon>
        <taxon>Asterales</taxon>
        <taxon>Asteraceae</taxon>
        <taxon>Cichorioideae</taxon>
        <taxon>Cichorieae</taxon>
        <taxon>Lactucinae</taxon>
        <taxon>Lactuca</taxon>
    </lineage>
</organism>
<feature type="compositionally biased region" description="Low complexity" evidence="1">
    <location>
        <begin position="640"/>
        <end position="662"/>
    </location>
</feature>
<feature type="compositionally biased region" description="Basic and acidic residues" evidence="1">
    <location>
        <begin position="80"/>
        <end position="101"/>
    </location>
</feature>
<feature type="compositionally biased region" description="Polar residues" evidence="1">
    <location>
        <begin position="213"/>
        <end position="223"/>
    </location>
</feature>
<dbReference type="PANTHER" id="PTHR33416">
    <property type="entry name" value="NUCLEAR PORE COMPLEX PROTEIN NUP1"/>
    <property type="match status" value="1"/>
</dbReference>
<feature type="compositionally biased region" description="Basic and acidic residues" evidence="1">
    <location>
        <begin position="520"/>
        <end position="531"/>
    </location>
</feature>
<dbReference type="GO" id="GO:0005635">
    <property type="term" value="C:nuclear envelope"/>
    <property type="evidence" value="ECO:0007669"/>
    <property type="project" value="TreeGrafter"/>
</dbReference>
<feature type="compositionally biased region" description="Low complexity" evidence="1">
    <location>
        <begin position="608"/>
        <end position="626"/>
    </location>
</feature>
<feature type="compositionally biased region" description="Polar residues" evidence="1">
    <location>
        <begin position="67"/>
        <end position="79"/>
    </location>
</feature>
<feature type="region of interest" description="Disordered" evidence="1">
    <location>
        <begin position="376"/>
        <end position="441"/>
    </location>
</feature>
<feature type="region of interest" description="Disordered" evidence="1">
    <location>
        <begin position="608"/>
        <end position="662"/>
    </location>
</feature>
<dbReference type="EMBL" id="OX465078">
    <property type="protein sequence ID" value="CAI9273221.1"/>
    <property type="molecule type" value="Genomic_DNA"/>
</dbReference>
<evidence type="ECO:0008006" key="4">
    <source>
        <dbReference type="Google" id="ProtNLM"/>
    </source>
</evidence>
<feature type="compositionally biased region" description="Basic residues" evidence="1">
    <location>
        <begin position="770"/>
        <end position="783"/>
    </location>
</feature>
<dbReference type="AlphaFoldDB" id="A0AA36DV23"/>
<dbReference type="GO" id="GO:0071763">
    <property type="term" value="P:nuclear membrane organization"/>
    <property type="evidence" value="ECO:0007669"/>
    <property type="project" value="TreeGrafter"/>
</dbReference>
<feature type="compositionally biased region" description="Polar residues" evidence="1">
    <location>
        <begin position="9"/>
        <end position="25"/>
    </location>
</feature>
<dbReference type="Proteomes" id="UP001177003">
    <property type="component" value="Chromosome 2"/>
</dbReference>